<evidence type="ECO:0000256" key="1">
    <source>
        <dbReference type="SAM" id="SignalP"/>
    </source>
</evidence>
<keyword evidence="2" id="KW-1185">Reference proteome</keyword>
<sequence length="433" mass="44277">MKYFIAIALLAAVASAGMIKPTPVGAELAELQEIIAAINSPSTDPATAAALEEMLLDVLGIKPQPVDIGPAIVDADLHPISIGPAIIESNPISVGPALIDFPLPDGGAVAEEPVVPSPVIVAPAPVAEVAPVAAASTPLVQIILNINQASAEASPIAVGPAVAPEAIVPEPVHVVDVAPEPVHVVEVAPEPVQVVEAAPEPVQVVEAAPAPVEPVVIGVPILPEAVVALPEALIKQNINSYRNQKTPVFFTLFTHSIKMKYFLVIALLVSVASAGIVKPTPAGNEVAQIQEIIAAILNPSTDPATAVALEEMLLDVLGVKPEPVAIGPAIIDYPLPEEAPVVPPSPAAEVAAPVNKSPLVQIIVNINHASADISPVDIGPAIIPRPVPEPGHIEDIVPEPVHVVDAAPEPVEPVIIGEPILPSPAVVLPDILN</sequence>
<dbReference type="Proteomes" id="UP000301870">
    <property type="component" value="Chromosome 1"/>
</dbReference>
<evidence type="ECO:0000313" key="3">
    <source>
        <dbReference type="RefSeq" id="XP_022816929.1"/>
    </source>
</evidence>
<reference evidence="3" key="1">
    <citation type="submission" date="2025-08" db="UniProtKB">
        <authorList>
            <consortium name="RefSeq"/>
        </authorList>
    </citation>
    <scope>IDENTIFICATION</scope>
    <source>
        <strain evidence="3">Ishihara</strain>
        <tissue evidence="3">Whole body</tissue>
    </source>
</reference>
<organism evidence="2 3">
    <name type="scientific">Spodoptera litura</name>
    <name type="common">Asian cotton leafworm</name>
    <dbReference type="NCBI Taxonomy" id="69820"/>
    <lineage>
        <taxon>Eukaryota</taxon>
        <taxon>Metazoa</taxon>
        <taxon>Ecdysozoa</taxon>
        <taxon>Arthropoda</taxon>
        <taxon>Hexapoda</taxon>
        <taxon>Insecta</taxon>
        <taxon>Pterygota</taxon>
        <taxon>Neoptera</taxon>
        <taxon>Endopterygota</taxon>
        <taxon>Lepidoptera</taxon>
        <taxon>Glossata</taxon>
        <taxon>Ditrysia</taxon>
        <taxon>Noctuoidea</taxon>
        <taxon>Noctuidae</taxon>
        <taxon>Amphipyrinae</taxon>
        <taxon>Spodoptera</taxon>
    </lineage>
</organism>
<dbReference type="GeneID" id="111349856"/>
<evidence type="ECO:0000313" key="2">
    <source>
        <dbReference type="Proteomes" id="UP000301870"/>
    </source>
</evidence>
<feature type="signal peptide" evidence="1">
    <location>
        <begin position="1"/>
        <end position="16"/>
    </location>
</feature>
<proteinExistence type="predicted"/>
<gene>
    <name evidence="3" type="primary">LOC111349856</name>
</gene>
<keyword evidence="1" id="KW-0732">Signal</keyword>
<accession>A0A9J7IK42</accession>
<protein>
    <submittedName>
        <fullName evidence="3">Calphotin-like</fullName>
    </submittedName>
</protein>
<dbReference type="RefSeq" id="XP_022816929.1">
    <property type="nucleotide sequence ID" value="XM_022961161.1"/>
</dbReference>
<dbReference type="KEGG" id="sliu:111349856"/>
<name>A0A9J7IK42_SPOLT</name>
<feature type="chain" id="PRO_5039899812" evidence="1">
    <location>
        <begin position="17"/>
        <end position="433"/>
    </location>
</feature>
<dbReference type="AlphaFoldDB" id="A0A9J7IK42"/>
<dbReference type="OrthoDB" id="7491799at2759"/>